<dbReference type="SUPFAM" id="SSF56801">
    <property type="entry name" value="Acetyl-CoA synthetase-like"/>
    <property type="match status" value="1"/>
</dbReference>
<dbReference type="PANTHER" id="PTHR43767:SF10">
    <property type="entry name" value="SURFACTIN SYNTHASE SUBUNIT 1"/>
    <property type="match status" value="1"/>
</dbReference>
<name>A0A2T0TH94_9PSEU</name>
<dbReference type="InterPro" id="IPR025110">
    <property type="entry name" value="AMP-bd_C"/>
</dbReference>
<dbReference type="GO" id="GO:0016877">
    <property type="term" value="F:ligase activity, forming carbon-sulfur bonds"/>
    <property type="evidence" value="ECO:0007669"/>
    <property type="project" value="UniProtKB-ARBA"/>
</dbReference>
<protein>
    <submittedName>
        <fullName evidence="3">Acyl-CoA synthetase (AMP-forming)/AMP-acid ligase II</fullName>
    </submittedName>
</protein>
<feature type="domain" description="AMP-dependent synthetase/ligase" evidence="1">
    <location>
        <begin position="20"/>
        <end position="316"/>
    </location>
</feature>
<dbReference type="Gene3D" id="3.30.300.30">
    <property type="match status" value="1"/>
</dbReference>
<sequence length="456" mass="49025">MGALIEDLVADLLAKGADDAPFATHQHTVTRGGLRVAVAAAAEAFAASGVRSASTVALQVPSSFTQLEALLALWTLGAQVMLVDPRLAPAELDALRERCRPQFVVRAAAVGRPVPPFRERYELLTEPSAGGRAATTDHRLVQFSSGSTGLPKVIGRTADSLRAEVDVLNACPDLPRAGEKVLLLSSTSHSFGLAFGLLRSLDVGVHLVFSAQRSGRDMIGTAASHEVVMITGMPVHHDAMARVEDPPPLPALRCVLSGGELIKHDVEQAFTARYGLPVGQGYGTTETGILTMDVTGRTRPTVGPVCTGIRLRVRDGQVEVGLDRSPYLSEPEQVRYESGWWRTGDRGELRPDGSLHLQGRADSLVIVGGYKVDLLEIEATLRLHPLVDDAIVIHDNTVEAYVATSSTALDHTTVAHWCEQRLADFKQPTVFRVLPTLPRTPNGKLVRDRSVLADTH</sequence>
<accession>A0A2T0TH94</accession>
<dbReference type="RefSeq" id="WP_106186625.1">
    <property type="nucleotide sequence ID" value="NZ_PVTF01000002.1"/>
</dbReference>
<dbReference type="Pfam" id="PF13193">
    <property type="entry name" value="AMP-binding_C"/>
    <property type="match status" value="1"/>
</dbReference>
<reference evidence="3 4" key="1">
    <citation type="submission" date="2018-03" db="EMBL/GenBank/DDBJ databases">
        <title>Genomic Encyclopedia of Archaeal and Bacterial Type Strains, Phase II (KMG-II): from individual species to whole genera.</title>
        <authorList>
            <person name="Goeker M."/>
        </authorList>
    </citation>
    <scope>NUCLEOTIDE SEQUENCE [LARGE SCALE GENOMIC DNA]</scope>
    <source>
        <strain evidence="3 4">DSM 44720</strain>
    </source>
</reference>
<dbReference type="EMBL" id="PVTF01000002">
    <property type="protein sequence ID" value="PRY45082.1"/>
    <property type="molecule type" value="Genomic_DNA"/>
</dbReference>
<organism evidence="3 4">
    <name type="scientific">Umezawaea tangerina</name>
    <dbReference type="NCBI Taxonomy" id="84725"/>
    <lineage>
        <taxon>Bacteria</taxon>
        <taxon>Bacillati</taxon>
        <taxon>Actinomycetota</taxon>
        <taxon>Actinomycetes</taxon>
        <taxon>Pseudonocardiales</taxon>
        <taxon>Pseudonocardiaceae</taxon>
        <taxon>Umezawaea</taxon>
    </lineage>
</organism>
<evidence type="ECO:0000259" key="2">
    <source>
        <dbReference type="Pfam" id="PF13193"/>
    </source>
</evidence>
<dbReference type="InterPro" id="IPR020845">
    <property type="entry name" value="AMP-binding_CS"/>
</dbReference>
<dbReference type="InterPro" id="IPR050237">
    <property type="entry name" value="ATP-dep_AMP-bd_enzyme"/>
</dbReference>
<evidence type="ECO:0000259" key="1">
    <source>
        <dbReference type="Pfam" id="PF00501"/>
    </source>
</evidence>
<evidence type="ECO:0000313" key="4">
    <source>
        <dbReference type="Proteomes" id="UP000239494"/>
    </source>
</evidence>
<dbReference type="Proteomes" id="UP000239494">
    <property type="component" value="Unassembled WGS sequence"/>
</dbReference>
<dbReference type="PANTHER" id="PTHR43767">
    <property type="entry name" value="LONG-CHAIN-FATTY-ACID--COA LIGASE"/>
    <property type="match status" value="1"/>
</dbReference>
<evidence type="ECO:0000313" key="3">
    <source>
        <dbReference type="EMBL" id="PRY45082.1"/>
    </source>
</evidence>
<dbReference type="OrthoDB" id="3802565at2"/>
<dbReference type="PROSITE" id="PS00455">
    <property type="entry name" value="AMP_BINDING"/>
    <property type="match status" value="1"/>
</dbReference>
<keyword evidence="4" id="KW-1185">Reference proteome</keyword>
<dbReference type="CDD" id="cd04433">
    <property type="entry name" value="AFD_class_I"/>
    <property type="match status" value="1"/>
</dbReference>
<dbReference type="InterPro" id="IPR045851">
    <property type="entry name" value="AMP-bd_C_sf"/>
</dbReference>
<dbReference type="InterPro" id="IPR042099">
    <property type="entry name" value="ANL_N_sf"/>
</dbReference>
<dbReference type="InterPro" id="IPR000873">
    <property type="entry name" value="AMP-dep_synth/lig_dom"/>
</dbReference>
<dbReference type="Gene3D" id="3.40.50.12780">
    <property type="entry name" value="N-terminal domain of ligase-like"/>
    <property type="match status" value="1"/>
</dbReference>
<dbReference type="AlphaFoldDB" id="A0A2T0TH94"/>
<keyword evidence="3" id="KW-0436">Ligase</keyword>
<feature type="domain" description="AMP-binding enzyme C-terminal" evidence="2">
    <location>
        <begin position="376"/>
        <end position="444"/>
    </location>
</feature>
<dbReference type="Pfam" id="PF00501">
    <property type="entry name" value="AMP-binding"/>
    <property type="match status" value="1"/>
</dbReference>
<comment type="caution">
    <text evidence="3">The sequence shown here is derived from an EMBL/GenBank/DDBJ whole genome shotgun (WGS) entry which is preliminary data.</text>
</comment>
<gene>
    <name evidence="3" type="ORF">CLV43_102647</name>
</gene>
<proteinExistence type="predicted"/>